<name>A0A5U1JG48_SALER</name>
<reference evidence="1" key="1">
    <citation type="submission" date="2018-08" db="EMBL/GenBank/DDBJ databases">
        <authorList>
            <consortium name="PulseNet: The National Subtyping Network for Foodborne Disease Surveillance"/>
            <person name="Tarr C.L."/>
            <person name="Trees E."/>
            <person name="Katz L.S."/>
            <person name="Carleton-Romer H.A."/>
            <person name="Stroika S."/>
            <person name="Kucerova Z."/>
            <person name="Roache K.F."/>
            <person name="Sabol A.L."/>
            <person name="Besser J."/>
            <person name="Gerner-Smidt P."/>
        </authorList>
    </citation>
    <scope>NUCLEOTIDE SEQUENCE</scope>
    <source>
        <strain evidence="1">PNUSAS049711</strain>
    </source>
</reference>
<sequence length="61" mass="6767">MCWQRITRSIHEPRPDGPSHATFKSAPSRFVALPGHSVIYAPGDSLPCRLSATQIIFGIYQ</sequence>
<evidence type="ECO:0000313" key="1">
    <source>
        <dbReference type="EMBL" id="EBO7335072.1"/>
    </source>
</evidence>
<dbReference type="AlphaFoldDB" id="A0A5U1JG48"/>
<protein>
    <submittedName>
        <fullName evidence="1">Uncharacterized protein</fullName>
    </submittedName>
</protein>
<accession>A0A5U1JG48</accession>
<gene>
    <name evidence="1" type="ORF">D0O76_16305</name>
</gene>
<organism evidence="1">
    <name type="scientific">Salmonella enterica</name>
    <name type="common">Salmonella choleraesuis</name>
    <dbReference type="NCBI Taxonomy" id="28901"/>
    <lineage>
        <taxon>Bacteria</taxon>
        <taxon>Pseudomonadati</taxon>
        <taxon>Pseudomonadota</taxon>
        <taxon>Gammaproteobacteria</taxon>
        <taxon>Enterobacterales</taxon>
        <taxon>Enterobacteriaceae</taxon>
        <taxon>Salmonella</taxon>
    </lineage>
</organism>
<proteinExistence type="predicted"/>
<comment type="caution">
    <text evidence="1">The sequence shown here is derived from an EMBL/GenBank/DDBJ whole genome shotgun (WGS) entry which is preliminary data.</text>
</comment>
<dbReference type="EMBL" id="AAGJLM010000007">
    <property type="protein sequence ID" value="EBO7335072.1"/>
    <property type="molecule type" value="Genomic_DNA"/>
</dbReference>